<accession>A0A4S4FRD8</accession>
<dbReference type="Gene3D" id="3.30.530.20">
    <property type="match status" value="1"/>
</dbReference>
<dbReference type="SUPFAM" id="SSF55961">
    <property type="entry name" value="Bet v1-like"/>
    <property type="match status" value="1"/>
</dbReference>
<evidence type="ECO:0000256" key="1">
    <source>
        <dbReference type="ARBA" id="ARBA00006817"/>
    </source>
</evidence>
<protein>
    <submittedName>
        <fullName evidence="3">ATPase</fullName>
    </submittedName>
</protein>
<keyword evidence="4" id="KW-1185">Reference proteome</keyword>
<comment type="caution">
    <text evidence="3">The sequence shown here is derived from an EMBL/GenBank/DDBJ whole genome shotgun (WGS) entry which is preliminary data.</text>
</comment>
<proteinExistence type="inferred from homology"/>
<name>A0A4S4FRD8_9MICO</name>
<dbReference type="AlphaFoldDB" id="A0A4S4FRD8"/>
<feature type="domain" description="Activator of Hsp90 ATPase homologue 1/2-like C-terminal" evidence="2">
    <location>
        <begin position="21"/>
        <end position="148"/>
    </location>
</feature>
<comment type="similarity">
    <text evidence="1">Belongs to the AHA1 family.</text>
</comment>
<dbReference type="EMBL" id="SSSM01000001">
    <property type="protein sequence ID" value="THG32934.1"/>
    <property type="molecule type" value="Genomic_DNA"/>
</dbReference>
<dbReference type="InterPro" id="IPR023393">
    <property type="entry name" value="START-like_dom_sf"/>
</dbReference>
<dbReference type="Proteomes" id="UP000309133">
    <property type="component" value="Unassembled WGS sequence"/>
</dbReference>
<dbReference type="Pfam" id="PF08327">
    <property type="entry name" value="AHSA1"/>
    <property type="match status" value="1"/>
</dbReference>
<organism evidence="3 4">
    <name type="scientific">Naasia lichenicola</name>
    <dbReference type="NCBI Taxonomy" id="2565933"/>
    <lineage>
        <taxon>Bacteria</taxon>
        <taxon>Bacillati</taxon>
        <taxon>Actinomycetota</taxon>
        <taxon>Actinomycetes</taxon>
        <taxon>Micrococcales</taxon>
        <taxon>Microbacteriaceae</taxon>
        <taxon>Naasia</taxon>
    </lineage>
</organism>
<gene>
    <name evidence="3" type="ORF">E6C64_00750</name>
</gene>
<dbReference type="OrthoDB" id="9803476at2"/>
<reference evidence="3 4" key="1">
    <citation type="submission" date="2019-04" db="EMBL/GenBank/DDBJ databases">
        <authorList>
            <person name="Jiang L."/>
        </authorList>
    </citation>
    <scope>NUCLEOTIDE SEQUENCE [LARGE SCALE GENOMIC DNA]</scope>
    <source>
        <strain evidence="3 4">YIM 131853</strain>
    </source>
</reference>
<sequence length="156" mass="17048">MSAASPSAADSTQIHRIFITASPEAIWEAITSPRLSAQYFYGALVETTGEVGTPFRYRSPDGADLWGDEVVLESHRPTRLVVGWRSLYDPSLADEPTSRVTWEIEELPEGFCQLTLTHDRLENSPRTAADVGGAGWMRVLSGLKSVLETGSGLQKP</sequence>
<evidence type="ECO:0000313" key="4">
    <source>
        <dbReference type="Proteomes" id="UP000309133"/>
    </source>
</evidence>
<dbReference type="RefSeq" id="WP_136425715.1">
    <property type="nucleotide sequence ID" value="NZ_SSSM01000001.1"/>
</dbReference>
<evidence type="ECO:0000259" key="2">
    <source>
        <dbReference type="Pfam" id="PF08327"/>
    </source>
</evidence>
<evidence type="ECO:0000313" key="3">
    <source>
        <dbReference type="EMBL" id="THG32934.1"/>
    </source>
</evidence>
<dbReference type="InterPro" id="IPR013538">
    <property type="entry name" value="ASHA1/2-like_C"/>
</dbReference>